<dbReference type="OrthoDB" id="9774177at2"/>
<dbReference type="STRING" id="1123243.SAMN02745190_01596"/>
<dbReference type="CDD" id="cd10808">
    <property type="entry name" value="YdjC"/>
    <property type="match status" value="1"/>
</dbReference>
<dbReference type="GO" id="GO:0005975">
    <property type="term" value="P:carbohydrate metabolic process"/>
    <property type="evidence" value="ECO:0007669"/>
    <property type="project" value="InterPro"/>
</dbReference>
<dbReference type="GO" id="GO:0046872">
    <property type="term" value="F:metal ion binding"/>
    <property type="evidence" value="ECO:0007669"/>
    <property type="project" value="UniProtKB-KW"/>
</dbReference>
<evidence type="ECO:0000256" key="5">
    <source>
        <dbReference type="ARBA" id="ARBA00023277"/>
    </source>
</evidence>
<protein>
    <submittedName>
        <fullName evidence="6">Hopanoid biosynthesis associated protein HpnK</fullName>
    </submittedName>
</protein>
<dbReference type="RefSeq" id="WP_072935682.1">
    <property type="nucleotide sequence ID" value="NZ_FQUG01000005.1"/>
</dbReference>
<dbReference type="InterPro" id="IPR006879">
    <property type="entry name" value="YdjC-like"/>
</dbReference>
<dbReference type="EMBL" id="FQUG01000005">
    <property type="protein sequence ID" value="SHE96550.1"/>
    <property type="molecule type" value="Genomic_DNA"/>
</dbReference>
<keyword evidence="7" id="KW-1185">Reference proteome</keyword>
<evidence type="ECO:0000313" key="6">
    <source>
        <dbReference type="EMBL" id="SHE96550.1"/>
    </source>
</evidence>
<gene>
    <name evidence="6" type="ORF">SAMN02745190_01596</name>
</gene>
<evidence type="ECO:0000313" key="7">
    <source>
        <dbReference type="Proteomes" id="UP000184404"/>
    </source>
</evidence>
<keyword evidence="5" id="KW-0119">Carbohydrate metabolism</keyword>
<comment type="cofactor">
    <cofactor evidence="1">
        <name>Mg(2+)</name>
        <dbReference type="ChEBI" id="CHEBI:18420"/>
    </cofactor>
</comment>
<accession>A0A1M4XT33</accession>
<dbReference type="InterPro" id="IPR011330">
    <property type="entry name" value="Glyco_hydro/deAcase_b/a-brl"/>
</dbReference>
<dbReference type="GO" id="GO:0019213">
    <property type="term" value="F:deacetylase activity"/>
    <property type="evidence" value="ECO:0007669"/>
    <property type="project" value="TreeGrafter"/>
</dbReference>
<dbReference type="Pfam" id="PF04794">
    <property type="entry name" value="YdjC"/>
    <property type="match status" value="1"/>
</dbReference>
<name>A0A1M4XT33_9FIRM</name>
<keyword evidence="2" id="KW-0479">Metal-binding</keyword>
<proteinExistence type="predicted"/>
<reference evidence="6 7" key="1">
    <citation type="submission" date="2016-11" db="EMBL/GenBank/DDBJ databases">
        <authorList>
            <person name="Jaros S."/>
            <person name="Januszkiewicz K."/>
            <person name="Wedrychowicz H."/>
        </authorList>
    </citation>
    <scope>NUCLEOTIDE SEQUENCE [LARGE SCALE GENOMIC DNA]</scope>
    <source>
        <strain evidence="6 7">DSM 10502</strain>
    </source>
</reference>
<dbReference type="AlphaFoldDB" id="A0A1M4XT33"/>
<evidence type="ECO:0000256" key="1">
    <source>
        <dbReference type="ARBA" id="ARBA00001946"/>
    </source>
</evidence>
<sequence>MKRIIVNADDFGRHPLINAAVVQGVEKGFLRSATLMPGGKAFDGAVEAARSHSELGVGIHFTLVNGFPVLPPEEIPSLVTPDGVFHDTHTIFVKRFLLGKISMEEVRRELVAQMEKMRQTGLSLTHIDSHQHMHTLPGVIDTALAIAKDAGIRAVRVPVIDLFCGDGMSPGQLIGRLGLGTLARMARYKAHSLGMKTPDNFAGIVAGEAVSEKYLREMAESMPEGTTEVMLHPGTDNSVLVPDCEWEHDFEEELRAVTSEKTMELLKEKNITVGNFADLVVENG</sequence>
<organism evidence="6 7">
    <name type="scientific">Schwartzia succinivorans DSM 10502</name>
    <dbReference type="NCBI Taxonomy" id="1123243"/>
    <lineage>
        <taxon>Bacteria</taxon>
        <taxon>Bacillati</taxon>
        <taxon>Bacillota</taxon>
        <taxon>Negativicutes</taxon>
        <taxon>Selenomonadales</taxon>
        <taxon>Selenomonadaceae</taxon>
        <taxon>Schwartzia</taxon>
    </lineage>
</organism>
<dbReference type="PANTHER" id="PTHR31609:SF1">
    <property type="entry name" value="CARBOHYDRATE DEACETYLASE"/>
    <property type="match status" value="1"/>
</dbReference>
<dbReference type="Proteomes" id="UP000184404">
    <property type="component" value="Unassembled WGS sequence"/>
</dbReference>
<keyword evidence="4" id="KW-0460">Magnesium</keyword>
<keyword evidence="3" id="KW-0378">Hydrolase</keyword>
<dbReference type="PANTHER" id="PTHR31609">
    <property type="entry name" value="YDJC DEACETYLASE FAMILY MEMBER"/>
    <property type="match status" value="1"/>
</dbReference>
<dbReference type="SUPFAM" id="SSF88713">
    <property type="entry name" value="Glycoside hydrolase/deacetylase"/>
    <property type="match status" value="1"/>
</dbReference>
<dbReference type="GO" id="GO:0016787">
    <property type="term" value="F:hydrolase activity"/>
    <property type="evidence" value="ECO:0007669"/>
    <property type="project" value="UniProtKB-KW"/>
</dbReference>
<evidence type="ECO:0000256" key="4">
    <source>
        <dbReference type="ARBA" id="ARBA00022842"/>
    </source>
</evidence>
<dbReference type="Gene3D" id="3.20.20.370">
    <property type="entry name" value="Glycoside hydrolase/deacetylase"/>
    <property type="match status" value="1"/>
</dbReference>
<evidence type="ECO:0000256" key="3">
    <source>
        <dbReference type="ARBA" id="ARBA00022801"/>
    </source>
</evidence>
<evidence type="ECO:0000256" key="2">
    <source>
        <dbReference type="ARBA" id="ARBA00022723"/>
    </source>
</evidence>